<name>A0ABY7DJ62_MYAAR</name>
<accession>A0ABY7DJ62</accession>
<proteinExistence type="predicted"/>
<keyword evidence="2" id="KW-1185">Reference proteome</keyword>
<organism evidence="1 2">
    <name type="scientific">Mya arenaria</name>
    <name type="common">Soft-shell clam</name>
    <dbReference type="NCBI Taxonomy" id="6604"/>
    <lineage>
        <taxon>Eukaryota</taxon>
        <taxon>Metazoa</taxon>
        <taxon>Spiralia</taxon>
        <taxon>Lophotrochozoa</taxon>
        <taxon>Mollusca</taxon>
        <taxon>Bivalvia</taxon>
        <taxon>Autobranchia</taxon>
        <taxon>Heteroconchia</taxon>
        <taxon>Euheterodonta</taxon>
        <taxon>Imparidentia</taxon>
        <taxon>Neoheterodontei</taxon>
        <taxon>Myida</taxon>
        <taxon>Myoidea</taxon>
        <taxon>Myidae</taxon>
        <taxon>Mya</taxon>
    </lineage>
</organism>
<dbReference type="SUPFAM" id="SSF55394">
    <property type="entry name" value="Bactericidal permeability-increasing protein, BPI"/>
    <property type="match status" value="1"/>
</dbReference>
<evidence type="ECO:0000313" key="2">
    <source>
        <dbReference type="Proteomes" id="UP001164746"/>
    </source>
</evidence>
<sequence length="261" mass="29939">MVVESGRNSLRSHEDVKCRMRRSNVARQRQYDRWISLQRNHRTGSRHGPARWAGRDRYLIQLPPPYTAPNILQAKTADQGRRTMENLQERLLEHVVPDQVGQIGKVHYSFTEMRIVHVHWPKVNTVDGLFTATNGALRLQGKLGYHKVGEFVFDLKATAAALTERHRHRQHHHRPRAMPHSVTCAVGHIKVRFHGGAARLCQFLTAMYIKVYRRHLEAQITKVIQEAVQDDGQILMSALSVRETGTIQRFLDSFGGQTPPT</sequence>
<gene>
    <name evidence="1" type="ORF">MAR_029425</name>
</gene>
<evidence type="ECO:0000313" key="1">
    <source>
        <dbReference type="EMBL" id="WAQ96735.1"/>
    </source>
</evidence>
<protein>
    <submittedName>
        <fullName evidence="1">Uncharacterized protein</fullName>
    </submittedName>
</protein>
<reference evidence="1" key="1">
    <citation type="submission" date="2022-11" db="EMBL/GenBank/DDBJ databases">
        <title>Centuries of genome instability and evolution in soft-shell clam transmissible cancer (bioRxiv).</title>
        <authorList>
            <person name="Hart S.F.M."/>
            <person name="Yonemitsu M.A."/>
            <person name="Giersch R.M."/>
            <person name="Beal B.F."/>
            <person name="Arriagada G."/>
            <person name="Davis B.W."/>
            <person name="Ostrander E.A."/>
            <person name="Goff S.P."/>
            <person name="Metzger M.J."/>
        </authorList>
    </citation>
    <scope>NUCLEOTIDE SEQUENCE</scope>
    <source>
        <strain evidence="1">MELC-2E11</strain>
        <tissue evidence="1">Siphon/mantle</tissue>
    </source>
</reference>
<dbReference type="InterPro" id="IPR017943">
    <property type="entry name" value="Bactericidal_perm-incr_a/b_dom"/>
</dbReference>
<dbReference type="Gene3D" id="3.15.10.10">
    <property type="entry name" value="Bactericidal permeability-increasing protein, domain 1"/>
    <property type="match status" value="1"/>
</dbReference>
<dbReference type="Proteomes" id="UP001164746">
    <property type="component" value="Chromosome 2"/>
</dbReference>
<dbReference type="EMBL" id="CP111013">
    <property type="protein sequence ID" value="WAQ96735.1"/>
    <property type="molecule type" value="Genomic_DNA"/>
</dbReference>